<dbReference type="InterPro" id="IPR014118">
    <property type="entry name" value="T4SS_TraV"/>
</dbReference>
<dbReference type="EMBL" id="CP047963">
    <property type="protein sequence ID" value="QHQ53683.1"/>
    <property type="molecule type" value="Genomic_DNA"/>
</dbReference>
<keyword evidence="2" id="KW-0732">Signal</keyword>
<evidence type="ECO:0000313" key="3">
    <source>
        <dbReference type="EMBL" id="QHQ53683.1"/>
    </source>
</evidence>
<keyword evidence="3" id="KW-0449">Lipoprotein</keyword>
<feature type="chain" id="PRO_5042296485" evidence="2">
    <location>
        <begin position="23"/>
        <end position="211"/>
    </location>
</feature>
<evidence type="ECO:0000256" key="1">
    <source>
        <dbReference type="SAM" id="MobiDB-lite"/>
    </source>
</evidence>
<dbReference type="RefSeq" id="WP_161507972.1">
    <property type="nucleotide sequence ID" value="NZ_CAWPID010000002.1"/>
</dbReference>
<feature type="region of interest" description="Disordered" evidence="1">
    <location>
        <begin position="52"/>
        <end position="80"/>
    </location>
</feature>
<dbReference type="AlphaFoldDB" id="A0AAE6SPE1"/>
<evidence type="ECO:0000313" key="4">
    <source>
        <dbReference type="Proteomes" id="UP000463871"/>
    </source>
</evidence>
<accession>A0AAE6SPE1</accession>
<sequence length="211" mass="22558">MRNSAKTLLLMLLLPMAGCSIIGQSESSCPGKPNGYVCKGPRYVYEMTNSKDSLFDGTQDGLDDDEDEDGKKTGATGDEAAASGAVVEIPAAGVIPSNSLSLYRDDFSAPEPMAVRADARILRVLFAAYEDDAQSLNMPGYAFVEVEPKRWLVGAAANQQPAKIIPLQARQDADANLSHKEKVAHTVDPLGVKKITNTPGQVAIPPELLRK</sequence>
<dbReference type="Pfam" id="PF09676">
    <property type="entry name" value="TraV"/>
    <property type="match status" value="1"/>
</dbReference>
<proteinExistence type="predicted"/>
<evidence type="ECO:0000256" key="2">
    <source>
        <dbReference type="SAM" id="SignalP"/>
    </source>
</evidence>
<dbReference type="Proteomes" id="UP000463871">
    <property type="component" value="Plasmid pMC64A"/>
</dbReference>
<name>A0AAE6SPE1_AERME</name>
<keyword evidence="3" id="KW-0614">Plasmid</keyword>
<geneLocation type="plasmid" evidence="4">
    <name>pmc64a</name>
</geneLocation>
<organism evidence="3 4">
    <name type="scientific">Aeromonas media</name>
    <dbReference type="NCBI Taxonomy" id="651"/>
    <lineage>
        <taxon>Bacteria</taxon>
        <taxon>Pseudomonadati</taxon>
        <taxon>Pseudomonadota</taxon>
        <taxon>Gammaproteobacteria</taxon>
        <taxon>Aeromonadales</taxon>
        <taxon>Aeromonadaceae</taxon>
        <taxon>Aeromonas</taxon>
    </lineage>
</organism>
<feature type="signal peptide" evidence="2">
    <location>
        <begin position="1"/>
        <end position="22"/>
    </location>
</feature>
<protein>
    <submittedName>
        <fullName evidence="3">TraV family lipoprotein</fullName>
    </submittedName>
</protein>
<gene>
    <name evidence="3" type="ORF">GWI30_22870</name>
</gene>
<reference evidence="3 4" key="1">
    <citation type="submission" date="2020-01" db="EMBL/GenBank/DDBJ databases">
        <title>Complete genome of Aeromonas media MC64.</title>
        <authorList>
            <person name="Cao G."/>
            <person name="Fu J."/>
            <person name="Zhong C."/>
        </authorList>
    </citation>
    <scope>NUCLEOTIDE SEQUENCE [LARGE SCALE GENOMIC DNA]</scope>
    <source>
        <strain evidence="3 4">MC64</strain>
        <plasmid evidence="4">pmc64a</plasmid>
    </source>
</reference>